<keyword evidence="7" id="KW-0472">Membrane</keyword>
<name>S3BHC8_9BURK</name>
<protein>
    <submittedName>
        <fullName evidence="9">Heme ABC exporter, ATP-binding protein CcmA</fullName>
    </submittedName>
</protein>
<gene>
    <name evidence="9" type="ORF">HMPREF1476_01497</name>
</gene>
<keyword evidence="5 9" id="KW-0067">ATP-binding</keyword>
<evidence type="ECO:0000256" key="5">
    <source>
        <dbReference type="ARBA" id="ARBA00022840"/>
    </source>
</evidence>
<keyword evidence="2" id="KW-1003">Cell membrane</keyword>
<dbReference type="InterPro" id="IPR003593">
    <property type="entry name" value="AAA+_ATPase"/>
</dbReference>
<feature type="domain" description="ABC transporter" evidence="8">
    <location>
        <begin position="12"/>
        <end position="241"/>
    </location>
</feature>
<dbReference type="RefSeq" id="WP_005429785.1">
    <property type="nucleotide sequence ID" value="NZ_KE150480.1"/>
</dbReference>
<reference evidence="9 10" key="1">
    <citation type="submission" date="2013-04" db="EMBL/GenBank/DDBJ databases">
        <title>The Genome Sequence of Sutterella wadsworthensis HGA0223.</title>
        <authorList>
            <consortium name="The Broad Institute Genomics Platform"/>
            <person name="Earl A."/>
            <person name="Ward D."/>
            <person name="Feldgarden M."/>
            <person name="Gevers D."/>
            <person name="Schmidt T.M."/>
            <person name="Dover J."/>
            <person name="Dai D."/>
            <person name="Walker B."/>
            <person name="Young S."/>
            <person name="Zeng Q."/>
            <person name="Gargeya S."/>
            <person name="Fitzgerald M."/>
            <person name="Haas B."/>
            <person name="Abouelleil A."/>
            <person name="Allen A.W."/>
            <person name="Alvarado L."/>
            <person name="Arachchi H.M."/>
            <person name="Berlin A.M."/>
            <person name="Chapman S.B."/>
            <person name="Gainer-Dewar J."/>
            <person name="Goldberg J."/>
            <person name="Griggs A."/>
            <person name="Gujja S."/>
            <person name="Hansen M."/>
            <person name="Howarth C."/>
            <person name="Imamovic A."/>
            <person name="Ireland A."/>
            <person name="Larimer J."/>
            <person name="McCowan C."/>
            <person name="Murphy C."/>
            <person name="Pearson M."/>
            <person name="Poon T.W."/>
            <person name="Priest M."/>
            <person name="Roberts A."/>
            <person name="Saif S."/>
            <person name="Shea T."/>
            <person name="Sisk P."/>
            <person name="Sykes S."/>
            <person name="Wortman J."/>
            <person name="Nusbaum C."/>
            <person name="Birren B."/>
        </authorList>
    </citation>
    <scope>NUCLEOTIDE SEQUENCE [LARGE SCALE GENOMIC DNA]</scope>
    <source>
        <strain evidence="9 10">HGA0223</strain>
    </source>
</reference>
<keyword evidence="1" id="KW-0813">Transport</keyword>
<dbReference type="AlphaFoldDB" id="S3BHC8"/>
<dbReference type="EMBL" id="ATCF01000021">
    <property type="protein sequence ID" value="EPD98755.1"/>
    <property type="molecule type" value="Genomic_DNA"/>
</dbReference>
<dbReference type="NCBIfam" id="NF010061">
    <property type="entry name" value="PRK13538.1"/>
    <property type="match status" value="1"/>
</dbReference>
<dbReference type="PATRIC" id="fig|1203554.3.peg.1571"/>
<keyword evidence="3" id="KW-0547">Nucleotide-binding</keyword>
<dbReference type="InterPro" id="IPR017871">
    <property type="entry name" value="ABC_transporter-like_CS"/>
</dbReference>
<dbReference type="GO" id="GO:0016887">
    <property type="term" value="F:ATP hydrolysis activity"/>
    <property type="evidence" value="ECO:0007669"/>
    <property type="project" value="InterPro"/>
</dbReference>
<sequence length="243" mass="26378">MTTPSSITQPLIEVRGLTCERGERTLFTGMSFTVAPGSLVRIAGSNGAGKTTLLRLLTGLMRPAEGEIFWRGEPILKAAQDFWRELCYIGHRNGVKDDLSVMENVLINARIASLSCTPEAARAALAAVGLSDYEDVPAGQLSQGQRRRVALARLWLSESVPLWILDEPFTALDVKGVARLADLVSKHVAEGGVVMLVTHQEVPVDPKHLFVIEPERWAPKRRSAVERAMADAAAAEAESAARD</sequence>
<accession>S3BHC8</accession>
<dbReference type="Pfam" id="PF00005">
    <property type="entry name" value="ABC_tran"/>
    <property type="match status" value="1"/>
</dbReference>
<evidence type="ECO:0000256" key="1">
    <source>
        <dbReference type="ARBA" id="ARBA00022448"/>
    </source>
</evidence>
<keyword evidence="4" id="KW-0201">Cytochrome c-type biogenesis</keyword>
<evidence type="ECO:0000256" key="6">
    <source>
        <dbReference type="ARBA" id="ARBA00022967"/>
    </source>
</evidence>
<evidence type="ECO:0000256" key="3">
    <source>
        <dbReference type="ARBA" id="ARBA00022741"/>
    </source>
</evidence>
<dbReference type="PROSITE" id="PS50893">
    <property type="entry name" value="ABC_TRANSPORTER_2"/>
    <property type="match status" value="1"/>
</dbReference>
<dbReference type="PANTHER" id="PTHR43499:SF1">
    <property type="entry name" value="ABC TRANSPORTER I FAMILY MEMBER 1"/>
    <property type="match status" value="1"/>
</dbReference>
<dbReference type="GO" id="GO:0022857">
    <property type="term" value="F:transmembrane transporter activity"/>
    <property type="evidence" value="ECO:0007669"/>
    <property type="project" value="InterPro"/>
</dbReference>
<dbReference type="SMART" id="SM00382">
    <property type="entry name" value="AAA"/>
    <property type="match status" value="1"/>
</dbReference>
<evidence type="ECO:0000256" key="2">
    <source>
        <dbReference type="ARBA" id="ARBA00022475"/>
    </source>
</evidence>
<dbReference type="InterPro" id="IPR027417">
    <property type="entry name" value="P-loop_NTPase"/>
</dbReference>
<evidence type="ECO:0000256" key="7">
    <source>
        <dbReference type="ARBA" id="ARBA00023136"/>
    </source>
</evidence>
<dbReference type="Gene3D" id="3.40.50.300">
    <property type="entry name" value="P-loop containing nucleotide triphosphate hydrolases"/>
    <property type="match status" value="1"/>
</dbReference>
<dbReference type="InterPro" id="IPR003439">
    <property type="entry name" value="ABC_transporter-like_ATP-bd"/>
</dbReference>
<evidence type="ECO:0000313" key="9">
    <source>
        <dbReference type="EMBL" id="EPD98755.1"/>
    </source>
</evidence>
<dbReference type="eggNOG" id="COG4133">
    <property type="taxonomic scope" value="Bacteria"/>
</dbReference>
<dbReference type="GO" id="GO:0005524">
    <property type="term" value="F:ATP binding"/>
    <property type="evidence" value="ECO:0007669"/>
    <property type="project" value="UniProtKB-KW"/>
</dbReference>
<dbReference type="Proteomes" id="UP000014400">
    <property type="component" value="Unassembled WGS sequence"/>
</dbReference>
<dbReference type="HOGENOM" id="CLU_000604_1_2_4"/>
<dbReference type="STRING" id="1203554.HMPREF1476_01497"/>
<evidence type="ECO:0000313" key="10">
    <source>
        <dbReference type="Proteomes" id="UP000014400"/>
    </source>
</evidence>
<proteinExistence type="predicted"/>
<dbReference type="GO" id="GO:0017004">
    <property type="term" value="P:cytochrome complex assembly"/>
    <property type="evidence" value="ECO:0007669"/>
    <property type="project" value="UniProtKB-KW"/>
</dbReference>
<dbReference type="NCBIfam" id="TIGR01189">
    <property type="entry name" value="ccmA"/>
    <property type="match status" value="1"/>
</dbReference>
<keyword evidence="10" id="KW-1185">Reference proteome</keyword>
<dbReference type="PANTHER" id="PTHR43499">
    <property type="entry name" value="ABC TRANSPORTER I FAMILY MEMBER 1"/>
    <property type="match status" value="1"/>
</dbReference>
<comment type="caution">
    <text evidence="9">The sequence shown here is derived from an EMBL/GenBank/DDBJ whole genome shotgun (WGS) entry which is preliminary data.</text>
</comment>
<dbReference type="SUPFAM" id="SSF52540">
    <property type="entry name" value="P-loop containing nucleoside triphosphate hydrolases"/>
    <property type="match status" value="1"/>
</dbReference>
<dbReference type="InterPro" id="IPR005895">
    <property type="entry name" value="ABC_transptr_haem_export_CcmA"/>
</dbReference>
<keyword evidence="6" id="KW-1278">Translocase</keyword>
<dbReference type="PROSITE" id="PS00211">
    <property type="entry name" value="ABC_TRANSPORTER_1"/>
    <property type="match status" value="1"/>
</dbReference>
<evidence type="ECO:0000259" key="8">
    <source>
        <dbReference type="PROSITE" id="PS50893"/>
    </source>
</evidence>
<organism evidence="9 10">
    <name type="scientific">Sutterella wadsworthensis HGA0223</name>
    <dbReference type="NCBI Taxonomy" id="1203554"/>
    <lineage>
        <taxon>Bacteria</taxon>
        <taxon>Pseudomonadati</taxon>
        <taxon>Pseudomonadota</taxon>
        <taxon>Betaproteobacteria</taxon>
        <taxon>Burkholderiales</taxon>
        <taxon>Sutterellaceae</taxon>
        <taxon>Sutterella</taxon>
    </lineage>
</organism>
<evidence type="ECO:0000256" key="4">
    <source>
        <dbReference type="ARBA" id="ARBA00022748"/>
    </source>
</evidence>